<protein>
    <submittedName>
        <fullName evidence="2">VOC family protein</fullName>
    </submittedName>
</protein>
<accession>A0A9D6V6I9</accession>
<proteinExistence type="predicted"/>
<dbReference type="InterPro" id="IPR004360">
    <property type="entry name" value="Glyas_Fos-R_dOase_dom"/>
</dbReference>
<dbReference type="CDD" id="cd07251">
    <property type="entry name" value="VOC_like"/>
    <property type="match status" value="1"/>
</dbReference>
<organism evidence="2 3">
    <name type="scientific">Desulfomonile tiedjei</name>
    <dbReference type="NCBI Taxonomy" id="2358"/>
    <lineage>
        <taxon>Bacteria</taxon>
        <taxon>Pseudomonadati</taxon>
        <taxon>Thermodesulfobacteriota</taxon>
        <taxon>Desulfomonilia</taxon>
        <taxon>Desulfomonilales</taxon>
        <taxon>Desulfomonilaceae</taxon>
        <taxon>Desulfomonile</taxon>
    </lineage>
</organism>
<dbReference type="Gene3D" id="3.10.180.10">
    <property type="entry name" value="2,3-Dihydroxybiphenyl 1,2-Dioxygenase, domain 1"/>
    <property type="match status" value="1"/>
</dbReference>
<feature type="domain" description="VOC" evidence="1">
    <location>
        <begin position="4"/>
        <end position="126"/>
    </location>
</feature>
<dbReference type="SUPFAM" id="SSF54593">
    <property type="entry name" value="Glyoxalase/Bleomycin resistance protein/Dihydroxybiphenyl dioxygenase"/>
    <property type="match status" value="1"/>
</dbReference>
<dbReference type="PROSITE" id="PS51819">
    <property type="entry name" value="VOC"/>
    <property type="match status" value="1"/>
</dbReference>
<comment type="caution">
    <text evidence="2">The sequence shown here is derived from an EMBL/GenBank/DDBJ whole genome shotgun (WGS) entry which is preliminary data.</text>
</comment>
<dbReference type="InterPro" id="IPR029068">
    <property type="entry name" value="Glyas_Bleomycin-R_OHBP_Dase"/>
</dbReference>
<dbReference type="EMBL" id="JACRDE010000490">
    <property type="protein sequence ID" value="MBI5251515.1"/>
    <property type="molecule type" value="Genomic_DNA"/>
</dbReference>
<evidence type="ECO:0000313" key="2">
    <source>
        <dbReference type="EMBL" id="MBI5251515.1"/>
    </source>
</evidence>
<sequence length="132" mass="14455">MEPRISIITLGVSNLERSISFYRDCLGLPMRESSPEIAFFETKGTWLALFPRDLLADDAGTPPEGSGFRGFTLAHNVRTRGEVDGTLAEAAAAGAKIVKPAAEASWGGYSGYFSDPDGFLWEVAWNPHFWIE</sequence>
<reference evidence="2" key="1">
    <citation type="submission" date="2020-07" db="EMBL/GenBank/DDBJ databases">
        <title>Huge and variable diversity of episymbiotic CPR bacteria and DPANN archaea in groundwater ecosystems.</title>
        <authorList>
            <person name="He C.Y."/>
            <person name="Keren R."/>
            <person name="Whittaker M."/>
            <person name="Farag I.F."/>
            <person name="Doudna J."/>
            <person name="Cate J.H.D."/>
            <person name="Banfield J.F."/>
        </authorList>
    </citation>
    <scope>NUCLEOTIDE SEQUENCE</scope>
    <source>
        <strain evidence="2">NC_groundwater_1664_Pr3_B-0.1um_52_9</strain>
    </source>
</reference>
<evidence type="ECO:0000259" key="1">
    <source>
        <dbReference type="PROSITE" id="PS51819"/>
    </source>
</evidence>
<gene>
    <name evidence="2" type="ORF">HY912_18655</name>
</gene>
<name>A0A9D6V6I9_9BACT</name>
<dbReference type="PANTHER" id="PTHR36503:SF1">
    <property type="entry name" value="BLR2520 PROTEIN"/>
    <property type="match status" value="1"/>
</dbReference>
<evidence type="ECO:0000313" key="3">
    <source>
        <dbReference type="Proteomes" id="UP000807825"/>
    </source>
</evidence>
<dbReference type="PANTHER" id="PTHR36503">
    <property type="entry name" value="BLR2520 PROTEIN"/>
    <property type="match status" value="1"/>
</dbReference>
<dbReference type="InterPro" id="IPR037523">
    <property type="entry name" value="VOC_core"/>
</dbReference>
<dbReference type="Proteomes" id="UP000807825">
    <property type="component" value="Unassembled WGS sequence"/>
</dbReference>
<dbReference type="Pfam" id="PF00903">
    <property type="entry name" value="Glyoxalase"/>
    <property type="match status" value="1"/>
</dbReference>
<dbReference type="AlphaFoldDB" id="A0A9D6V6I9"/>